<dbReference type="CDD" id="cd03116">
    <property type="entry name" value="MobB"/>
    <property type="match status" value="1"/>
</dbReference>
<dbReference type="KEGG" id="xyk:GT347_23835"/>
<evidence type="ECO:0000259" key="1">
    <source>
        <dbReference type="Pfam" id="PF03205"/>
    </source>
</evidence>
<evidence type="ECO:0000313" key="2">
    <source>
        <dbReference type="EMBL" id="QHJ00747.1"/>
    </source>
</evidence>
<dbReference type="EMBL" id="CP047650">
    <property type="protein sequence ID" value="QHJ00747.1"/>
    <property type="molecule type" value="Genomic_DNA"/>
</dbReference>
<gene>
    <name evidence="2" type="primary">mobB</name>
    <name evidence="2" type="ORF">GT347_23835</name>
</gene>
<dbReference type="InterPro" id="IPR052539">
    <property type="entry name" value="MGD_biosynthesis_adapter"/>
</dbReference>
<dbReference type="Proteomes" id="UP000464787">
    <property type="component" value="Chromosome"/>
</dbReference>
<dbReference type="Pfam" id="PF03205">
    <property type="entry name" value="MobB"/>
    <property type="match status" value="1"/>
</dbReference>
<name>A0A857JA06_9BURK</name>
<evidence type="ECO:0000313" key="3">
    <source>
        <dbReference type="Proteomes" id="UP000464787"/>
    </source>
</evidence>
<dbReference type="PANTHER" id="PTHR40072">
    <property type="entry name" value="MOLYBDOPTERIN-GUANINE DINUCLEOTIDE BIOSYNTHESIS ADAPTER PROTEIN-RELATED"/>
    <property type="match status" value="1"/>
</dbReference>
<feature type="domain" description="Molybdopterin-guanine dinucleotide biosynthesis protein B (MobB)" evidence="1">
    <location>
        <begin position="3"/>
        <end position="138"/>
    </location>
</feature>
<keyword evidence="3" id="KW-1185">Reference proteome</keyword>
<reference evidence="2 3" key="1">
    <citation type="submission" date="2020-01" db="EMBL/GenBank/DDBJ databases">
        <title>Genome sequencing of strain KACC 21265.</title>
        <authorList>
            <person name="Heo J."/>
            <person name="Kim S.-J."/>
            <person name="Kim J.-S."/>
            <person name="Hong S.-B."/>
            <person name="Kwon S.-W."/>
        </authorList>
    </citation>
    <scope>NUCLEOTIDE SEQUENCE [LARGE SCALE GENOMIC DNA]</scope>
    <source>
        <strain evidence="2 3">KACC 21265</strain>
    </source>
</reference>
<proteinExistence type="predicted"/>
<dbReference type="InterPro" id="IPR027417">
    <property type="entry name" value="P-loop_NTPase"/>
</dbReference>
<dbReference type="SUPFAM" id="SSF52540">
    <property type="entry name" value="P-loop containing nucleoside triphosphate hydrolases"/>
    <property type="match status" value="1"/>
</dbReference>
<dbReference type="Gene3D" id="3.40.50.300">
    <property type="entry name" value="P-loop containing nucleotide triphosphate hydrolases"/>
    <property type="match status" value="1"/>
</dbReference>
<dbReference type="AlphaFoldDB" id="A0A857JA06"/>
<dbReference type="PANTHER" id="PTHR40072:SF1">
    <property type="entry name" value="MOLYBDOPTERIN-GUANINE DINUCLEOTIDE BIOSYNTHESIS ADAPTER PROTEIN"/>
    <property type="match status" value="1"/>
</dbReference>
<dbReference type="RefSeq" id="WP_160554556.1">
    <property type="nucleotide sequence ID" value="NZ_CP047650.1"/>
</dbReference>
<dbReference type="GO" id="GO:0005525">
    <property type="term" value="F:GTP binding"/>
    <property type="evidence" value="ECO:0007669"/>
    <property type="project" value="InterPro"/>
</dbReference>
<protein>
    <submittedName>
        <fullName evidence="2">Molybdopterin-guanine dinucleotide biosynthesis protein B</fullName>
    </submittedName>
</protein>
<organism evidence="2 3">
    <name type="scientific">Xylophilus rhododendri</name>
    <dbReference type="NCBI Taxonomy" id="2697032"/>
    <lineage>
        <taxon>Bacteria</taxon>
        <taxon>Pseudomonadati</taxon>
        <taxon>Pseudomonadota</taxon>
        <taxon>Betaproteobacteria</taxon>
        <taxon>Burkholderiales</taxon>
        <taxon>Xylophilus</taxon>
    </lineage>
</organism>
<dbReference type="InterPro" id="IPR004435">
    <property type="entry name" value="MobB_dom"/>
</dbReference>
<accession>A0A857JA06</accession>
<sequence length="181" mass="19744">MKVVGFAGYSGSGKTTLIEAVIALLAASGQRVGVIKHAHHRFDIDHEGKDSWRHRKAGAAEVLVASDVRLALMREYAVPQEPSVHALIAELDPTLDWVLVEGFRGGELAKIEVWRAPSPDFAGQPPRFPDDGRILAICTDRPGALPDTGARPVLDWARPEAVAGWLNEHGDRFRYTPPTQA</sequence>
<dbReference type="GO" id="GO:0006777">
    <property type="term" value="P:Mo-molybdopterin cofactor biosynthetic process"/>
    <property type="evidence" value="ECO:0007669"/>
    <property type="project" value="InterPro"/>
</dbReference>
<dbReference type="NCBIfam" id="TIGR00176">
    <property type="entry name" value="mobB"/>
    <property type="match status" value="1"/>
</dbReference>